<dbReference type="InterPro" id="IPR057670">
    <property type="entry name" value="SH3_retrovirus"/>
</dbReference>
<keyword evidence="3" id="KW-1185">Reference proteome</keyword>
<evidence type="ECO:0000259" key="1">
    <source>
        <dbReference type="Pfam" id="PF25597"/>
    </source>
</evidence>
<feature type="domain" description="Retroviral polymerase SH3-like" evidence="1">
    <location>
        <begin position="70"/>
        <end position="121"/>
    </location>
</feature>
<dbReference type="EMBL" id="JAMSHJ010000007">
    <property type="protein sequence ID" value="KAI5383953.1"/>
    <property type="molecule type" value="Genomic_DNA"/>
</dbReference>
<evidence type="ECO:0000313" key="2">
    <source>
        <dbReference type="EMBL" id="KAI5383953.1"/>
    </source>
</evidence>
<dbReference type="Proteomes" id="UP001058974">
    <property type="component" value="Chromosome 7"/>
</dbReference>
<protein>
    <recommendedName>
        <fullName evidence="1">Retroviral polymerase SH3-like domain-containing protein</fullName>
    </recommendedName>
</protein>
<comment type="caution">
    <text evidence="2">The sequence shown here is derived from an EMBL/GenBank/DDBJ whole genome shotgun (WGS) entry which is preliminary data.</text>
</comment>
<dbReference type="AlphaFoldDB" id="A0A9D4VHD7"/>
<dbReference type="Pfam" id="PF25597">
    <property type="entry name" value="SH3_retrovirus"/>
    <property type="match status" value="1"/>
</dbReference>
<accession>A0A9D4VHD7</accession>
<proteinExistence type="predicted"/>
<gene>
    <name evidence="2" type="ORF">KIW84_071078</name>
</gene>
<evidence type="ECO:0000313" key="3">
    <source>
        <dbReference type="Proteomes" id="UP001058974"/>
    </source>
</evidence>
<name>A0A9D4VHD7_PEA</name>
<sequence>MKGVHHRNLYPLMGKTVTSDLAVRINRSNDQTKCTRMSHMHLGHMSKKGLLLLREKGEQENSDRLKVFGCITYYLVKDNKLDNRATKAIFLGYAKGAKGYRVWSVEDYKFMISRDVTFDEKYMVALSKAMEPNDGDMTILNKQVIEIEYEDQPDSSHRQ</sequence>
<reference evidence="2 3" key="1">
    <citation type="journal article" date="2022" name="Nat. Genet.">
        <title>Improved pea reference genome and pan-genome highlight genomic features and evolutionary characteristics.</title>
        <authorList>
            <person name="Yang T."/>
            <person name="Liu R."/>
            <person name="Luo Y."/>
            <person name="Hu S."/>
            <person name="Wang D."/>
            <person name="Wang C."/>
            <person name="Pandey M.K."/>
            <person name="Ge S."/>
            <person name="Xu Q."/>
            <person name="Li N."/>
            <person name="Li G."/>
            <person name="Huang Y."/>
            <person name="Saxena R.K."/>
            <person name="Ji Y."/>
            <person name="Li M."/>
            <person name="Yan X."/>
            <person name="He Y."/>
            <person name="Liu Y."/>
            <person name="Wang X."/>
            <person name="Xiang C."/>
            <person name="Varshney R.K."/>
            <person name="Ding H."/>
            <person name="Gao S."/>
            <person name="Zong X."/>
        </authorList>
    </citation>
    <scope>NUCLEOTIDE SEQUENCE [LARGE SCALE GENOMIC DNA]</scope>
    <source>
        <strain evidence="2 3">cv. Zhongwan 6</strain>
    </source>
</reference>
<organism evidence="2 3">
    <name type="scientific">Pisum sativum</name>
    <name type="common">Garden pea</name>
    <name type="synonym">Lathyrus oleraceus</name>
    <dbReference type="NCBI Taxonomy" id="3888"/>
    <lineage>
        <taxon>Eukaryota</taxon>
        <taxon>Viridiplantae</taxon>
        <taxon>Streptophyta</taxon>
        <taxon>Embryophyta</taxon>
        <taxon>Tracheophyta</taxon>
        <taxon>Spermatophyta</taxon>
        <taxon>Magnoliopsida</taxon>
        <taxon>eudicotyledons</taxon>
        <taxon>Gunneridae</taxon>
        <taxon>Pentapetalae</taxon>
        <taxon>rosids</taxon>
        <taxon>fabids</taxon>
        <taxon>Fabales</taxon>
        <taxon>Fabaceae</taxon>
        <taxon>Papilionoideae</taxon>
        <taxon>50 kb inversion clade</taxon>
        <taxon>NPAAA clade</taxon>
        <taxon>Hologalegina</taxon>
        <taxon>IRL clade</taxon>
        <taxon>Fabeae</taxon>
        <taxon>Lathyrus</taxon>
    </lineage>
</organism>
<dbReference type="Gramene" id="Psat07G0107800-T1">
    <property type="protein sequence ID" value="KAI5383953.1"/>
    <property type="gene ID" value="KIW84_071078"/>
</dbReference>